<keyword evidence="10" id="KW-1185">Reference proteome</keyword>
<feature type="transmembrane region" description="Helical" evidence="8">
    <location>
        <begin position="216"/>
        <end position="237"/>
    </location>
</feature>
<accession>A0A3B0CLI0</accession>
<dbReference type="NCBIfam" id="TIGR00912">
    <property type="entry name" value="2A0309"/>
    <property type="match status" value="1"/>
</dbReference>
<dbReference type="GO" id="GO:0016020">
    <property type="term" value="C:membrane"/>
    <property type="evidence" value="ECO:0007669"/>
    <property type="project" value="UniProtKB-SubCell"/>
</dbReference>
<feature type="transmembrane region" description="Helical" evidence="8">
    <location>
        <begin position="302"/>
        <end position="323"/>
    </location>
</feature>
<evidence type="ECO:0000256" key="3">
    <source>
        <dbReference type="ARBA" id="ARBA00022448"/>
    </source>
</evidence>
<dbReference type="AlphaFoldDB" id="A0A3B0CLI0"/>
<dbReference type="OrthoDB" id="2381188at2"/>
<reference evidence="9 10" key="1">
    <citation type="journal article" date="2007" name="Int. J. Syst. Evol. Microbiol.">
        <title>Paenibacillus ginsengarvi sp. nov., isolated from soil from ginseng cultivation.</title>
        <authorList>
            <person name="Yoon M.H."/>
            <person name="Ten L.N."/>
            <person name="Im W.T."/>
        </authorList>
    </citation>
    <scope>NUCLEOTIDE SEQUENCE [LARGE SCALE GENOMIC DNA]</scope>
    <source>
        <strain evidence="9 10">KCTC 13059</strain>
    </source>
</reference>
<dbReference type="PANTHER" id="PTHR34975:SF2">
    <property type="entry name" value="SPORE GERMINATION PROTEIN A2"/>
    <property type="match status" value="1"/>
</dbReference>
<feature type="transmembrane region" description="Helical" evidence="8">
    <location>
        <begin position="142"/>
        <end position="163"/>
    </location>
</feature>
<dbReference type="InterPro" id="IPR004761">
    <property type="entry name" value="Spore_GerAB"/>
</dbReference>
<evidence type="ECO:0000256" key="7">
    <source>
        <dbReference type="ARBA" id="ARBA00023136"/>
    </source>
</evidence>
<keyword evidence="3" id="KW-0813">Transport</keyword>
<dbReference type="Proteomes" id="UP000282311">
    <property type="component" value="Unassembled WGS sequence"/>
</dbReference>
<dbReference type="GO" id="GO:0009847">
    <property type="term" value="P:spore germination"/>
    <property type="evidence" value="ECO:0007669"/>
    <property type="project" value="InterPro"/>
</dbReference>
<comment type="similarity">
    <text evidence="2">Belongs to the amino acid-polyamine-organocation (APC) superfamily. Spore germination protein (SGP) (TC 2.A.3.9) family.</text>
</comment>
<evidence type="ECO:0000256" key="8">
    <source>
        <dbReference type="SAM" id="Phobius"/>
    </source>
</evidence>
<keyword evidence="6 8" id="KW-1133">Transmembrane helix</keyword>
<evidence type="ECO:0000256" key="2">
    <source>
        <dbReference type="ARBA" id="ARBA00007998"/>
    </source>
</evidence>
<organism evidence="9 10">
    <name type="scientific">Paenibacillus ginsengarvi</name>
    <dbReference type="NCBI Taxonomy" id="400777"/>
    <lineage>
        <taxon>Bacteria</taxon>
        <taxon>Bacillati</taxon>
        <taxon>Bacillota</taxon>
        <taxon>Bacilli</taxon>
        <taxon>Bacillales</taxon>
        <taxon>Paenibacillaceae</taxon>
        <taxon>Paenibacillus</taxon>
    </lineage>
</organism>
<gene>
    <name evidence="9" type="ORF">D7M11_09010</name>
</gene>
<feature type="transmembrane region" description="Helical" evidence="8">
    <location>
        <begin position="83"/>
        <end position="104"/>
    </location>
</feature>
<keyword evidence="7 8" id="KW-0472">Membrane</keyword>
<dbReference type="RefSeq" id="WP_120746869.1">
    <property type="nucleotide sequence ID" value="NZ_RBAH01000005.1"/>
</dbReference>
<dbReference type="PANTHER" id="PTHR34975">
    <property type="entry name" value="SPORE GERMINATION PROTEIN A2"/>
    <property type="match status" value="1"/>
</dbReference>
<evidence type="ECO:0000256" key="4">
    <source>
        <dbReference type="ARBA" id="ARBA00022544"/>
    </source>
</evidence>
<evidence type="ECO:0000313" key="10">
    <source>
        <dbReference type="Proteomes" id="UP000282311"/>
    </source>
</evidence>
<protein>
    <submittedName>
        <fullName evidence="9">Spore gernimation protein</fullName>
    </submittedName>
</protein>
<evidence type="ECO:0000256" key="6">
    <source>
        <dbReference type="ARBA" id="ARBA00022989"/>
    </source>
</evidence>
<evidence type="ECO:0000256" key="1">
    <source>
        <dbReference type="ARBA" id="ARBA00004141"/>
    </source>
</evidence>
<feature type="transmembrane region" description="Helical" evidence="8">
    <location>
        <begin position="119"/>
        <end position="135"/>
    </location>
</feature>
<feature type="transmembrane region" description="Helical" evidence="8">
    <location>
        <begin position="42"/>
        <end position="62"/>
    </location>
</feature>
<comment type="caution">
    <text evidence="9">The sequence shown here is derived from an EMBL/GenBank/DDBJ whole genome shotgun (WGS) entry which is preliminary data.</text>
</comment>
<evidence type="ECO:0000256" key="5">
    <source>
        <dbReference type="ARBA" id="ARBA00022692"/>
    </source>
</evidence>
<keyword evidence="4" id="KW-0309">Germination</keyword>
<feature type="transmembrane region" description="Helical" evidence="8">
    <location>
        <begin position="12"/>
        <end position="36"/>
    </location>
</feature>
<name>A0A3B0CLI0_9BACL</name>
<dbReference type="EMBL" id="RBAH01000005">
    <property type="protein sequence ID" value="RKN85217.1"/>
    <property type="molecule type" value="Genomic_DNA"/>
</dbReference>
<feature type="transmembrane region" description="Helical" evidence="8">
    <location>
        <begin position="272"/>
        <end position="290"/>
    </location>
</feature>
<evidence type="ECO:0000313" key="9">
    <source>
        <dbReference type="EMBL" id="RKN85217.1"/>
    </source>
</evidence>
<comment type="subcellular location">
    <subcellularLocation>
        <location evidence="1">Membrane</location>
        <topology evidence="1">Multi-pass membrane protein</topology>
    </subcellularLocation>
</comment>
<proteinExistence type="inferred from homology"/>
<dbReference type="Pfam" id="PF03845">
    <property type="entry name" value="Spore_permease"/>
    <property type="match status" value="1"/>
</dbReference>
<sequence>MMAGNRNINFHQLVSLFMLSSGLMDHVIVIPFLLGISGRNGWLSVVAVGLLLSCWLPVMSYVMKKTNMQPVFGWIEQKYGRPLSLLIAVPVFLYLFAFGTVTIVDTVGWVNSIFLPETPVWFVTLLLMGVCVWVAHSGIEAIARCCIFLLPLVVMFGIFVGVVNTSRKRYDLLLPVLGEGIAPVLHGMFIAGGGLIEVTLIVLMQHHLSRKPKFPQLLLVLWLLVGLTVGPYVGAVAEFGPEEAAHLRYPAYEEWRLVRIGHYVEHVDFLSIFQWLTGAFIRVSLALFLLKDLIWNYIFPKHNAKIGVVLLAVLMSAFILLPITDKAFVAILSRWYFTGALTVLLLFSLGMLLLAWFAKPERSRAR</sequence>
<feature type="transmembrane region" description="Helical" evidence="8">
    <location>
        <begin position="183"/>
        <end position="204"/>
    </location>
</feature>
<keyword evidence="5 8" id="KW-0812">Transmembrane</keyword>
<feature type="transmembrane region" description="Helical" evidence="8">
    <location>
        <begin position="335"/>
        <end position="358"/>
    </location>
</feature>